<dbReference type="InterPro" id="IPR037167">
    <property type="entry name" value="Peptidase_S11_C_sf"/>
</dbReference>
<evidence type="ECO:0000256" key="1">
    <source>
        <dbReference type="ARBA" id="ARBA00003217"/>
    </source>
</evidence>
<feature type="chain" id="PRO_5045996459" description="serine-type D-Ala-D-Ala carboxypeptidase" evidence="14">
    <location>
        <begin position="27"/>
        <end position="388"/>
    </location>
</feature>
<dbReference type="InterPro" id="IPR012907">
    <property type="entry name" value="Peptidase_S11_C"/>
</dbReference>
<keyword evidence="9" id="KW-0133">Cell shape</keyword>
<evidence type="ECO:0000256" key="2">
    <source>
        <dbReference type="ARBA" id="ARBA00004752"/>
    </source>
</evidence>
<name>A0ABT3HAZ2_9HYPH</name>
<protein>
    <recommendedName>
        <fullName evidence="4">serine-type D-Ala-D-Ala carboxypeptidase</fullName>
        <ecNumber evidence="4">3.4.16.4</ecNumber>
    </recommendedName>
</protein>
<dbReference type="PRINTS" id="PR00725">
    <property type="entry name" value="DADACBPTASE1"/>
</dbReference>
<dbReference type="InterPro" id="IPR015956">
    <property type="entry name" value="Peniciliin-bd_prot_C_sf"/>
</dbReference>
<evidence type="ECO:0000313" key="17">
    <source>
        <dbReference type="Proteomes" id="UP001209755"/>
    </source>
</evidence>
<evidence type="ECO:0000256" key="7">
    <source>
        <dbReference type="ARBA" id="ARBA00022729"/>
    </source>
</evidence>
<dbReference type="Pfam" id="PF07943">
    <property type="entry name" value="PBP5_C"/>
    <property type="match status" value="1"/>
</dbReference>
<dbReference type="PANTHER" id="PTHR21581:SF6">
    <property type="entry name" value="TRAFFICKING PROTEIN PARTICLE COMPLEX SUBUNIT 12"/>
    <property type="match status" value="1"/>
</dbReference>
<keyword evidence="10" id="KW-0573">Peptidoglycan synthesis</keyword>
<organism evidence="16 17">
    <name type="scientific">Rhodobium gokarnense</name>
    <dbReference type="NCBI Taxonomy" id="364296"/>
    <lineage>
        <taxon>Bacteria</taxon>
        <taxon>Pseudomonadati</taxon>
        <taxon>Pseudomonadota</taxon>
        <taxon>Alphaproteobacteria</taxon>
        <taxon>Hyphomicrobiales</taxon>
        <taxon>Rhodobiaceae</taxon>
        <taxon>Rhodobium</taxon>
    </lineage>
</organism>
<evidence type="ECO:0000256" key="11">
    <source>
        <dbReference type="ARBA" id="ARBA00023316"/>
    </source>
</evidence>
<evidence type="ECO:0000256" key="13">
    <source>
        <dbReference type="RuleBase" id="RU004016"/>
    </source>
</evidence>
<comment type="catalytic activity">
    <reaction evidence="12">
        <text>Preferential cleavage: (Ac)2-L-Lys-D-Ala-|-D-Ala. Also transpeptidation of peptidyl-alanyl moieties that are N-acyl substituents of D-alanine.</text>
        <dbReference type="EC" id="3.4.16.4"/>
    </reaction>
</comment>
<feature type="signal peptide" evidence="14">
    <location>
        <begin position="1"/>
        <end position="26"/>
    </location>
</feature>
<keyword evidence="17" id="KW-1185">Reference proteome</keyword>
<evidence type="ECO:0000256" key="12">
    <source>
        <dbReference type="ARBA" id="ARBA00034000"/>
    </source>
</evidence>
<evidence type="ECO:0000256" key="5">
    <source>
        <dbReference type="ARBA" id="ARBA00022645"/>
    </source>
</evidence>
<dbReference type="SUPFAM" id="SSF69189">
    <property type="entry name" value="Penicillin-binding protein associated domain"/>
    <property type="match status" value="1"/>
</dbReference>
<evidence type="ECO:0000256" key="9">
    <source>
        <dbReference type="ARBA" id="ARBA00022960"/>
    </source>
</evidence>
<dbReference type="InterPro" id="IPR001967">
    <property type="entry name" value="Peptidase_S11_N"/>
</dbReference>
<dbReference type="Gene3D" id="2.60.410.10">
    <property type="entry name" value="D-Ala-D-Ala carboxypeptidase, C-terminal domain"/>
    <property type="match status" value="1"/>
</dbReference>
<dbReference type="InterPro" id="IPR012338">
    <property type="entry name" value="Beta-lactam/transpept-like"/>
</dbReference>
<keyword evidence="7 14" id="KW-0732">Signal</keyword>
<dbReference type="RefSeq" id="WP_264601214.1">
    <property type="nucleotide sequence ID" value="NZ_JAOQNS010000004.1"/>
</dbReference>
<dbReference type="Gene3D" id="3.40.710.10">
    <property type="entry name" value="DD-peptidase/beta-lactamase superfamily"/>
    <property type="match status" value="1"/>
</dbReference>
<keyword evidence="6" id="KW-0645">Protease</keyword>
<dbReference type="EC" id="3.4.16.4" evidence="4"/>
<dbReference type="SMART" id="SM00936">
    <property type="entry name" value="PBP5_C"/>
    <property type="match status" value="1"/>
</dbReference>
<comment type="pathway">
    <text evidence="2">Cell wall biogenesis; peptidoglycan biosynthesis.</text>
</comment>
<evidence type="ECO:0000256" key="10">
    <source>
        <dbReference type="ARBA" id="ARBA00022984"/>
    </source>
</evidence>
<accession>A0ABT3HAZ2</accession>
<evidence type="ECO:0000256" key="14">
    <source>
        <dbReference type="SAM" id="SignalP"/>
    </source>
</evidence>
<evidence type="ECO:0000256" key="4">
    <source>
        <dbReference type="ARBA" id="ARBA00012448"/>
    </source>
</evidence>
<proteinExistence type="inferred from homology"/>
<sequence>MRPGCRFVAVLAAFCLILSAHGPSLAQPIETVAEQAIIMDAESGAILFEKNAEERIPPASLTLLMTAETVFDMIKRGQLSRDREFKISEHAWRTGGAPAGGTTMFAELGSMVPVIDLLRGVIIQIANDGAIALAEGIAGSEAAFGEQMTLRGLEVGMTDSNFVNPTGYEDPKNYSTVKDLAVLARHVIRTYPELYKLFAQQEFTWNDITQRNKNPMLTMSSFQVDGLVIGGTSIDRLGMVTSAKRGDLRLILAFYGLPSKAARLKEAKALLDWAFGSFEAVRLFEAGETVGEARVFGGEKSYVPLVGEGAVIAFLEENVVKGYHGRIAYEGPVVAPVEKGQPIGNLEIVRDKAVVQKIPLFAGESVGIGGFHGKAFDALIEAVAGLWY</sequence>
<evidence type="ECO:0000259" key="15">
    <source>
        <dbReference type="SMART" id="SM00936"/>
    </source>
</evidence>
<keyword evidence="5 16" id="KW-0121">Carboxypeptidase</keyword>
<reference evidence="17" key="1">
    <citation type="submission" date="2023-07" db="EMBL/GenBank/DDBJ databases">
        <title>Genome sequencing of Purple Non-Sulfur Bacteria from various extreme environments.</title>
        <authorList>
            <person name="Mayer M."/>
        </authorList>
    </citation>
    <scope>NUCLEOTIDE SEQUENCE [LARGE SCALE GENOMIC DNA]</scope>
    <source>
        <strain evidence="17">DSM 17935</strain>
    </source>
</reference>
<dbReference type="Proteomes" id="UP001209755">
    <property type="component" value="Unassembled WGS sequence"/>
</dbReference>
<dbReference type="GO" id="GO:0009002">
    <property type="term" value="F:serine-type D-Ala-D-Ala carboxypeptidase activity"/>
    <property type="evidence" value="ECO:0007669"/>
    <property type="project" value="UniProtKB-EC"/>
</dbReference>
<evidence type="ECO:0000256" key="6">
    <source>
        <dbReference type="ARBA" id="ARBA00022670"/>
    </source>
</evidence>
<comment type="caution">
    <text evidence="16">The sequence shown here is derived from an EMBL/GenBank/DDBJ whole genome shotgun (WGS) entry which is preliminary data.</text>
</comment>
<dbReference type="InterPro" id="IPR018044">
    <property type="entry name" value="Peptidase_S11"/>
</dbReference>
<comment type="similarity">
    <text evidence="3 13">Belongs to the peptidase S11 family.</text>
</comment>
<dbReference type="SUPFAM" id="SSF56601">
    <property type="entry name" value="beta-lactamase/transpeptidase-like"/>
    <property type="match status" value="1"/>
</dbReference>
<keyword evidence="8 16" id="KW-0378">Hydrolase</keyword>
<comment type="function">
    <text evidence="1">Removes C-terminal D-alanyl residues from sugar-peptide cell wall precursors.</text>
</comment>
<dbReference type="PANTHER" id="PTHR21581">
    <property type="entry name" value="D-ALANYL-D-ALANINE CARBOXYPEPTIDASE"/>
    <property type="match status" value="1"/>
</dbReference>
<dbReference type="EMBL" id="JAOQNS010000004">
    <property type="protein sequence ID" value="MCW2307570.1"/>
    <property type="molecule type" value="Genomic_DNA"/>
</dbReference>
<evidence type="ECO:0000256" key="8">
    <source>
        <dbReference type="ARBA" id="ARBA00022801"/>
    </source>
</evidence>
<keyword evidence="11" id="KW-0961">Cell wall biogenesis/degradation</keyword>
<gene>
    <name evidence="16" type="ORF">M2319_001901</name>
</gene>
<evidence type="ECO:0000256" key="3">
    <source>
        <dbReference type="ARBA" id="ARBA00007164"/>
    </source>
</evidence>
<feature type="domain" description="Peptidase S11 D-Ala-D-Ala carboxypeptidase A C-terminal" evidence="15">
    <location>
        <begin position="278"/>
        <end position="368"/>
    </location>
</feature>
<evidence type="ECO:0000313" key="16">
    <source>
        <dbReference type="EMBL" id="MCW2307570.1"/>
    </source>
</evidence>
<dbReference type="Pfam" id="PF00768">
    <property type="entry name" value="Peptidase_S11"/>
    <property type="match status" value="1"/>
</dbReference>